<dbReference type="InterPro" id="IPR005135">
    <property type="entry name" value="Endo/exonuclease/phosphatase"/>
</dbReference>
<keyword evidence="2" id="KW-0540">Nuclease</keyword>
<gene>
    <name evidence="2" type="ORF">BOA8489_01677</name>
</gene>
<evidence type="ECO:0000259" key="1">
    <source>
        <dbReference type="Pfam" id="PF03372"/>
    </source>
</evidence>
<dbReference type="Pfam" id="PF03372">
    <property type="entry name" value="Exo_endo_phos"/>
    <property type="match status" value="1"/>
</dbReference>
<dbReference type="GO" id="GO:0004527">
    <property type="term" value="F:exonuclease activity"/>
    <property type="evidence" value="ECO:0007669"/>
    <property type="project" value="UniProtKB-KW"/>
</dbReference>
<dbReference type="EMBL" id="FXXQ01000004">
    <property type="protein sequence ID" value="SMX23567.1"/>
    <property type="molecule type" value="Genomic_DNA"/>
</dbReference>
<dbReference type="InterPro" id="IPR036691">
    <property type="entry name" value="Endo/exonu/phosph_ase_sf"/>
</dbReference>
<name>A0A238IYS4_9RHOB</name>
<reference evidence="2 3" key="1">
    <citation type="submission" date="2017-05" db="EMBL/GenBank/DDBJ databases">
        <authorList>
            <person name="Song R."/>
            <person name="Chenine A.L."/>
            <person name="Ruprecht R.M."/>
        </authorList>
    </citation>
    <scope>NUCLEOTIDE SEQUENCE [LARGE SCALE GENOMIC DNA]</scope>
    <source>
        <strain evidence="2 3">CECT 8489</strain>
    </source>
</reference>
<keyword evidence="2" id="KW-0269">Exonuclease</keyword>
<keyword evidence="3" id="KW-1185">Reference proteome</keyword>
<protein>
    <submittedName>
        <fullName evidence="2">Endonuclease/Exonuclease/phosphatase family protein</fullName>
    </submittedName>
</protein>
<dbReference type="OrthoDB" id="9813425at2"/>
<keyword evidence="2" id="KW-0378">Hydrolase</keyword>
<sequence length="231" mass="25037">MNDIRLASWNVRKCVGLDRKRDPLRIVNGLNALAADVVVLQEADRRFGRRPAALPEWMIAGESDYAPVRVGRSEVSLGWHGNAVLLGPDTRCLDVEVMDLPGLEPRGAVIADIEKGDSKLRIVAVHLGLMTRSRVQQYHAIRAHLAVLEALPTVILGDFNEWGTGRGFPGLPDFEVHAPGATFHSSRPVAALDRIALSKAVRLEDAAVVETSLTKVASDHLPITARVSVAA</sequence>
<keyword evidence="2" id="KW-0255">Endonuclease</keyword>
<dbReference type="Proteomes" id="UP000201838">
    <property type="component" value="Unassembled WGS sequence"/>
</dbReference>
<evidence type="ECO:0000313" key="3">
    <source>
        <dbReference type="Proteomes" id="UP000201838"/>
    </source>
</evidence>
<dbReference type="RefSeq" id="WP_093973533.1">
    <property type="nucleotide sequence ID" value="NZ_FXXQ01000004.1"/>
</dbReference>
<proteinExistence type="predicted"/>
<dbReference type="SUPFAM" id="SSF56219">
    <property type="entry name" value="DNase I-like"/>
    <property type="match status" value="1"/>
</dbReference>
<dbReference type="GO" id="GO:0004519">
    <property type="term" value="F:endonuclease activity"/>
    <property type="evidence" value="ECO:0007669"/>
    <property type="project" value="UniProtKB-KW"/>
</dbReference>
<accession>A0A238IYS4</accession>
<dbReference type="AlphaFoldDB" id="A0A238IYS4"/>
<evidence type="ECO:0000313" key="2">
    <source>
        <dbReference type="EMBL" id="SMX23567.1"/>
    </source>
</evidence>
<organism evidence="2 3">
    <name type="scientific">Boseongicola aestuarii</name>
    <dbReference type="NCBI Taxonomy" id="1470561"/>
    <lineage>
        <taxon>Bacteria</taxon>
        <taxon>Pseudomonadati</taxon>
        <taxon>Pseudomonadota</taxon>
        <taxon>Alphaproteobacteria</taxon>
        <taxon>Rhodobacterales</taxon>
        <taxon>Paracoccaceae</taxon>
        <taxon>Boseongicola</taxon>
    </lineage>
</organism>
<feature type="domain" description="Endonuclease/exonuclease/phosphatase" evidence="1">
    <location>
        <begin position="7"/>
        <end position="220"/>
    </location>
</feature>
<dbReference type="Gene3D" id="3.60.10.10">
    <property type="entry name" value="Endonuclease/exonuclease/phosphatase"/>
    <property type="match status" value="1"/>
</dbReference>